<dbReference type="SUPFAM" id="SSF46955">
    <property type="entry name" value="Putative DNA-binding domain"/>
    <property type="match status" value="1"/>
</dbReference>
<comment type="caution">
    <text evidence="3">The sequence shown here is derived from an EMBL/GenBank/DDBJ whole genome shotgun (WGS) entry which is preliminary data.</text>
</comment>
<evidence type="ECO:0000259" key="2">
    <source>
        <dbReference type="PROSITE" id="PS50937"/>
    </source>
</evidence>
<dbReference type="PROSITE" id="PS50937">
    <property type="entry name" value="HTH_MERR_2"/>
    <property type="match status" value="1"/>
</dbReference>
<dbReference type="AlphaFoldDB" id="A0A4R4YXR3"/>
<dbReference type="InterPro" id="IPR009061">
    <property type="entry name" value="DNA-bd_dom_put_sf"/>
</dbReference>
<dbReference type="Proteomes" id="UP000295124">
    <property type="component" value="Unassembled WGS sequence"/>
</dbReference>
<dbReference type="InterPro" id="IPR010499">
    <property type="entry name" value="AraC_E-bd"/>
</dbReference>
<evidence type="ECO:0000256" key="1">
    <source>
        <dbReference type="ARBA" id="ARBA00023125"/>
    </source>
</evidence>
<proteinExistence type="predicted"/>
<evidence type="ECO:0000313" key="3">
    <source>
        <dbReference type="EMBL" id="TDD50196.1"/>
    </source>
</evidence>
<dbReference type="Pfam" id="PF06445">
    <property type="entry name" value="GyrI-like"/>
    <property type="match status" value="1"/>
</dbReference>
<dbReference type="SUPFAM" id="SSF55136">
    <property type="entry name" value="Probable bacterial effector-binding domain"/>
    <property type="match status" value="1"/>
</dbReference>
<keyword evidence="1" id="KW-0238">DNA-binding</keyword>
<dbReference type="PANTHER" id="PTHR30204">
    <property type="entry name" value="REDOX-CYCLING DRUG-SENSING TRANSCRIPTIONAL ACTIVATOR SOXR"/>
    <property type="match status" value="1"/>
</dbReference>
<dbReference type="InterPro" id="IPR029442">
    <property type="entry name" value="GyrI-like"/>
</dbReference>
<dbReference type="Gene3D" id="1.10.1660.10">
    <property type="match status" value="1"/>
</dbReference>
<protein>
    <submittedName>
        <fullName evidence="3">MerR family transcriptional regulator</fullName>
    </submittedName>
</protein>
<dbReference type="EMBL" id="SMKX01000123">
    <property type="protein sequence ID" value="TDD50196.1"/>
    <property type="molecule type" value="Genomic_DNA"/>
</dbReference>
<dbReference type="InterPro" id="IPR000551">
    <property type="entry name" value="MerR-type_HTH_dom"/>
</dbReference>
<dbReference type="SMART" id="SM00422">
    <property type="entry name" value="HTH_MERR"/>
    <property type="match status" value="1"/>
</dbReference>
<accession>A0A4R4YXR3</accession>
<sequence>MTLTIYRYRHENKRALLCPWGRGFDDRVLTITEFGRRAGLSHKALRLYDMSGLLSPAQVDPATRYRLYDEEQLERARRISVLRQLDMPLATITAVLAGSDEEASILLERWWAGEQATAAARASTVEYLRAQLRRTDRPGFAPRPVLEREVTDVKVATIRTRTNQQLLVGVIVSLTSEINAYLLDAGATLTGGSWVIYHDTITPETEGTIEVCVPFEGMVDPAGAIAIRVEPAHREAYCTITMADCAYPHIMRAYEVVFDWARAAGLPDAGAPREIYRTDCHLLPRDEPAVDIALPILARRP</sequence>
<dbReference type="Pfam" id="PF13411">
    <property type="entry name" value="MerR_1"/>
    <property type="match status" value="1"/>
</dbReference>
<gene>
    <name evidence="3" type="ORF">E1263_31140</name>
</gene>
<dbReference type="Gene3D" id="3.20.80.10">
    <property type="entry name" value="Regulatory factor, effector binding domain"/>
    <property type="match status" value="1"/>
</dbReference>
<dbReference type="OrthoDB" id="9801841at2"/>
<organism evidence="3 4">
    <name type="scientific">Kribbella antibiotica</name>
    <dbReference type="NCBI Taxonomy" id="190195"/>
    <lineage>
        <taxon>Bacteria</taxon>
        <taxon>Bacillati</taxon>
        <taxon>Actinomycetota</taxon>
        <taxon>Actinomycetes</taxon>
        <taxon>Propionibacteriales</taxon>
        <taxon>Kribbellaceae</taxon>
        <taxon>Kribbella</taxon>
    </lineage>
</organism>
<dbReference type="GO" id="GO:0003677">
    <property type="term" value="F:DNA binding"/>
    <property type="evidence" value="ECO:0007669"/>
    <property type="project" value="UniProtKB-KW"/>
</dbReference>
<dbReference type="InterPro" id="IPR047057">
    <property type="entry name" value="MerR_fam"/>
</dbReference>
<dbReference type="SMART" id="SM00871">
    <property type="entry name" value="AraC_E_bind"/>
    <property type="match status" value="1"/>
</dbReference>
<dbReference type="GO" id="GO:0003700">
    <property type="term" value="F:DNA-binding transcription factor activity"/>
    <property type="evidence" value="ECO:0007669"/>
    <property type="project" value="InterPro"/>
</dbReference>
<feature type="domain" description="HTH merR-type" evidence="2">
    <location>
        <begin position="28"/>
        <end position="98"/>
    </location>
</feature>
<name>A0A4R4YXR3_9ACTN</name>
<reference evidence="3 4" key="1">
    <citation type="submission" date="2019-03" db="EMBL/GenBank/DDBJ databases">
        <title>Draft genome sequences of novel Actinobacteria.</title>
        <authorList>
            <person name="Sahin N."/>
            <person name="Ay H."/>
            <person name="Saygin H."/>
        </authorList>
    </citation>
    <scope>NUCLEOTIDE SEQUENCE [LARGE SCALE GENOMIC DNA]</scope>
    <source>
        <strain evidence="3 4">JCM 13523</strain>
    </source>
</reference>
<dbReference type="PANTHER" id="PTHR30204:SF97">
    <property type="entry name" value="MERR FAMILY REGULATORY PROTEIN"/>
    <property type="match status" value="1"/>
</dbReference>
<keyword evidence="4" id="KW-1185">Reference proteome</keyword>
<dbReference type="InterPro" id="IPR011256">
    <property type="entry name" value="Reg_factor_effector_dom_sf"/>
</dbReference>
<evidence type="ECO:0000313" key="4">
    <source>
        <dbReference type="Proteomes" id="UP000295124"/>
    </source>
</evidence>